<name>A0A081BNN0_9BACT</name>
<reference evidence="1" key="1">
    <citation type="journal article" date="2015" name="PeerJ">
        <title>First genomic representation of candidate bacterial phylum KSB3 points to enhanced environmental sensing as a trigger of wastewater bulking.</title>
        <authorList>
            <person name="Sekiguchi Y."/>
            <person name="Ohashi A."/>
            <person name="Parks D.H."/>
            <person name="Yamauchi T."/>
            <person name="Tyson G.W."/>
            <person name="Hugenholtz P."/>
        </authorList>
    </citation>
    <scope>NUCLEOTIDE SEQUENCE [LARGE SCALE GENOMIC DNA]</scope>
</reference>
<dbReference type="EMBL" id="DF820458">
    <property type="protein sequence ID" value="GAK51996.1"/>
    <property type="molecule type" value="Genomic_DNA"/>
</dbReference>
<dbReference type="Proteomes" id="UP000030700">
    <property type="component" value="Unassembled WGS sequence"/>
</dbReference>
<evidence type="ECO:0000313" key="2">
    <source>
        <dbReference type="Proteomes" id="UP000030700"/>
    </source>
</evidence>
<dbReference type="AlphaFoldDB" id="A0A081BNN0"/>
<dbReference type="STRING" id="1499966.U14_03242"/>
<sequence length="239" mass="27413">MDTVSLEYRFSLPDGTREIFHFELIDESLELIDSHCSDPLPGWTRLSFHQCPNCPMTETEQAYCPYAAKISNTVSRFDRLLSYERVYMDVITKERVISQATTAQQGVSSLLGLIIANCGCPHTNFFRPMARFHLPFANIEETIWRAAAMYLLSQYFLKTEGKVADCELTGLEAIYRNVHIVNRAVSERLRAASRSDLPANALILLDVYAMNFPYRIDTILRDMRQLFTPFFKDVFGNAQ</sequence>
<gene>
    <name evidence="1" type="ORF">U14_03242</name>
</gene>
<protein>
    <submittedName>
        <fullName evidence="1">Uncharacterized protein</fullName>
    </submittedName>
</protein>
<proteinExistence type="predicted"/>
<accession>A0A081BNN0</accession>
<evidence type="ECO:0000313" key="1">
    <source>
        <dbReference type="EMBL" id="GAK51996.1"/>
    </source>
</evidence>
<dbReference type="InterPro" id="IPR054196">
    <property type="entry name" value="DUF6901"/>
</dbReference>
<dbReference type="Pfam" id="PF21842">
    <property type="entry name" value="DUF6901"/>
    <property type="match status" value="1"/>
</dbReference>
<organism evidence="1">
    <name type="scientific">Candidatus Moduliflexus flocculans</name>
    <dbReference type="NCBI Taxonomy" id="1499966"/>
    <lineage>
        <taxon>Bacteria</taxon>
        <taxon>Candidatus Moduliflexota</taxon>
        <taxon>Candidatus Moduliflexia</taxon>
        <taxon>Candidatus Moduliflexales</taxon>
        <taxon>Candidatus Moduliflexaceae</taxon>
    </lineage>
</organism>
<keyword evidence="2" id="KW-1185">Reference proteome</keyword>
<dbReference type="HOGENOM" id="CLU_086634_0_0_0"/>